<dbReference type="PROSITE" id="PS50111">
    <property type="entry name" value="CHEMOTAXIS_TRANSDUC_2"/>
    <property type="match status" value="1"/>
</dbReference>
<keyword evidence="3" id="KW-1185">Reference proteome</keyword>
<comment type="caution">
    <text evidence="2">The sequence shown here is derived from an EMBL/GenBank/DDBJ whole genome shotgun (WGS) entry which is preliminary data.</text>
</comment>
<reference evidence="2 3" key="1">
    <citation type="submission" date="2016-05" db="EMBL/GenBank/DDBJ databases">
        <authorList>
            <person name="Caceres A."/>
            <person name="Munoz I."/>
            <person name="Iraola G."/>
            <person name="Diaz-Viraque F."/>
            <person name="Greif G."/>
            <person name="Collado L."/>
        </authorList>
    </citation>
    <scope>NUCLEOTIDE SEQUENCE [LARGE SCALE GENOMIC DNA]</scope>
    <source>
        <strain evidence="2 3">WBE38</strain>
    </source>
</reference>
<dbReference type="GO" id="GO:0016020">
    <property type="term" value="C:membrane"/>
    <property type="evidence" value="ECO:0007669"/>
    <property type="project" value="InterPro"/>
</dbReference>
<dbReference type="PANTHER" id="PTHR32089">
    <property type="entry name" value="METHYL-ACCEPTING CHEMOTAXIS PROTEIN MCPB"/>
    <property type="match status" value="1"/>
</dbReference>
<dbReference type="Gene3D" id="1.10.287.950">
    <property type="entry name" value="Methyl-accepting chemotaxis protein"/>
    <property type="match status" value="1"/>
</dbReference>
<gene>
    <name evidence="2" type="ORF">A7X81_07310</name>
</gene>
<organism evidence="2 3">
    <name type="scientific">Campylobacter ornithocola</name>
    <dbReference type="NCBI Taxonomy" id="1848766"/>
    <lineage>
        <taxon>Bacteria</taxon>
        <taxon>Pseudomonadati</taxon>
        <taxon>Campylobacterota</taxon>
        <taxon>Epsilonproteobacteria</taxon>
        <taxon>Campylobacterales</taxon>
        <taxon>Campylobacteraceae</taxon>
        <taxon>Campylobacter</taxon>
    </lineage>
</organism>
<proteinExistence type="predicted"/>
<dbReference type="OrthoDB" id="5362481at2"/>
<dbReference type="SMART" id="SM00283">
    <property type="entry name" value="MA"/>
    <property type="match status" value="1"/>
</dbReference>
<name>A0A6M8MVG5_9BACT</name>
<dbReference type="SUPFAM" id="SSF58104">
    <property type="entry name" value="Methyl-accepting chemotaxis protein (MCP) signaling domain"/>
    <property type="match status" value="1"/>
</dbReference>
<accession>A0A6M8MVG5</accession>
<evidence type="ECO:0000313" key="3">
    <source>
        <dbReference type="Proteomes" id="UP000094873"/>
    </source>
</evidence>
<dbReference type="Pfam" id="PF19443">
    <property type="entry name" value="DAHL"/>
    <property type="match status" value="1"/>
</dbReference>
<dbReference type="AlphaFoldDB" id="A0A6M8MVG5"/>
<dbReference type="Proteomes" id="UP000094873">
    <property type="component" value="Unassembled WGS sequence"/>
</dbReference>
<evidence type="ECO:0000256" key="1">
    <source>
        <dbReference type="ARBA" id="ARBA00023224"/>
    </source>
</evidence>
<protein>
    <submittedName>
        <fullName evidence="2">Uncharacterized protein</fullName>
    </submittedName>
</protein>
<keyword evidence="1" id="KW-0807">Transducer</keyword>
<dbReference type="RefSeq" id="WP_066007751.1">
    <property type="nucleotide sequence ID" value="NZ_CP053848.1"/>
</dbReference>
<dbReference type="InterPro" id="IPR004089">
    <property type="entry name" value="MCPsignal_dom"/>
</dbReference>
<sequence length="600" mass="67352">MTCSNKKTFSFLKQFIALSAVVLILLLTLTLFIFNTYNTTKRNSLVMGSFQKLEILDTKLDEIFKNKLNLQNYDISVALVQDFENTLNILKSNDIDTSKIEMIFQKKNTQLQHFKSANSIAINSKLYLYELQQEIIKQTNKIALNTQEAKQIEYTGDILSIIGTMDILEPLAQNRLQNLVNNLNMKDSQLPHELLDLFNTHCKMIINQIAILKENSQAFLEQELQKEIVSHKNLIAQEINLNNKYNLYTAIGIFLFILAVLVFFILLTLKKVIIPISLLEKLSANLAGEHANLSARLDIDKKSELAISAGYINSFIQIVQNSVLEAIQTANSSHKSSQKLSQNAEILQQSSLLQHEQISNVHEISSVLESHIDLTQNLAKDTIKDMYDMQEVMGEVETTLKELVELILLSGEKEQSVLSAMDMLVQSADSIVEVTTTIKDIADQTNLLALNAAIEAARAGEHGRGFAVVADEVRNLADKTTKSLVAIETTVRTIVQQINDNKSLMDGIHQSMNDTSNKANILQGEVGTSIEKLKTSIHSTKIMEEKSDESKAKMNELEQNIEKVTELANCVKNYSLDLTQISQDVLENASKLSEKLKTFE</sequence>
<evidence type="ECO:0000313" key="2">
    <source>
        <dbReference type="EMBL" id="OCX43011.1"/>
    </source>
</evidence>
<dbReference type="Pfam" id="PF00015">
    <property type="entry name" value="MCPsignal"/>
    <property type="match status" value="1"/>
</dbReference>
<dbReference type="EMBL" id="LXSU01000085">
    <property type="protein sequence ID" value="OCX43011.1"/>
    <property type="molecule type" value="Genomic_DNA"/>
</dbReference>
<dbReference type="GO" id="GO:0007165">
    <property type="term" value="P:signal transduction"/>
    <property type="evidence" value="ECO:0007669"/>
    <property type="project" value="UniProtKB-KW"/>
</dbReference>
<dbReference type="InterPro" id="IPR045812">
    <property type="entry name" value="DAHL"/>
</dbReference>
<dbReference type="PANTHER" id="PTHR32089:SF112">
    <property type="entry name" value="LYSOZYME-LIKE PROTEIN-RELATED"/>
    <property type="match status" value="1"/>
</dbReference>